<dbReference type="InterPro" id="IPR047142">
    <property type="entry name" value="OryJ/VirC-like"/>
</dbReference>
<dbReference type="AlphaFoldDB" id="A0A2T3YU84"/>
<sequence>MAQYPIPFTRVITTHDPESGNAIFEKTVENNVQFEGFPVPTGNPPTSDYVLAYSTTTFPVQGLSPGSSNTSGANLDIKQYKTSLQNISPLNPTGGTACTIVEVPYGNDIAMHRTVSLDYGVIIDGTTELVLDSGEKKTLKKGDVFVQRGTAHAWRNLTQKDDNNGTLYFLCVPTD</sequence>
<keyword evidence="2" id="KW-1185">Reference proteome</keyword>
<gene>
    <name evidence="1" type="ORF">M441DRAFT_51400</name>
</gene>
<dbReference type="PANTHER" id="PTHR36156:SF3">
    <property type="entry name" value="CUPIN 2 CONSERVED BARREL DOMAIN-CONTAINING PROTEIN"/>
    <property type="match status" value="1"/>
</dbReference>
<dbReference type="EMBL" id="KZ679271">
    <property type="protein sequence ID" value="PTB36118.1"/>
    <property type="molecule type" value="Genomic_DNA"/>
</dbReference>
<name>A0A2T3YU84_TRIA4</name>
<dbReference type="STRING" id="1042311.A0A2T3YU84"/>
<dbReference type="SUPFAM" id="SSF51182">
    <property type="entry name" value="RmlC-like cupins"/>
    <property type="match status" value="1"/>
</dbReference>
<protein>
    <recommendedName>
        <fullName evidence="3">Cupin 2 conserved barrel domain-containing protein</fullName>
    </recommendedName>
</protein>
<evidence type="ECO:0000313" key="2">
    <source>
        <dbReference type="Proteomes" id="UP000240493"/>
    </source>
</evidence>
<dbReference type="InterPro" id="IPR014710">
    <property type="entry name" value="RmlC-like_jellyroll"/>
</dbReference>
<dbReference type="Gene3D" id="2.60.120.10">
    <property type="entry name" value="Jelly Rolls"/>
    <property type="match status" value="1"/>
</dbReference>
<evidence type="ECO:0008006" key="3">
    <source>
        <dbReference type="Google" id="ProtNLM"/>
    </source>
</evidence>
<dbReference type="PANTHER" id="PTHR36156">
    <property type="entry name" value="SLR2101 PROTEIN"/>
    <property type="match status" value="1"/>
</dbReference>
<dbReference type="CDD" id="cd02231">
    <property type="entry name" value="cupin_BLL6423-like"/>
    <property type="match status" value="1"/>
</dbReference>
<reference evidence="1 2" key="1">
    <citation type="submission" date="2016-07" db="EMBL/GenBank/DDBJ databases">
        <title>Multiple horizontal gene transfer events from other fungi enriched the ability of initially mycotrophic Trichoderma (Ascomycota) to feed on dead plant biomass.</title>
        <authorList>
            <consortium name="DOE Joint Genome Institute"/>
            <person name="Aerts A."/>
            <person name="Atanasova L."/>
            <person name="Chenthamara K."/>
            <person name="Zhang J."/>
            <person name="Grujic M."/>
            <person name="Henrissat B."/>
            <person name="Kuo A."/>
            <person name="Salamov A."/>
            <person name="Lipzen A."/>
            <person name="Labutti K."/>
            <person name="Barry K."/>
            <person name="Miao Y."/>
            <person name="Rahimi M.J."/>
            <person name="Shen Q."/>
            <person name="Grigoriev I.V."/>
            <person name="Kubicek C.P."/>
            <person name="Druzhinina I.S."/>
        </authorList>
    </citation>
    <scope>NUCLEOTIDE SEQUENCE [LARGE SCALE GENOMIC DNA]</scope>
    <source>
        <strain evidence="1 2">CBS 433.97</strain>
    </source>
</reference>
<dbReference type="Proteomes" id="UP000240493">
    <property type="component" value="Unassembled WGS sequence"/>
</dbReference>
<dbReference type="InterPro" id="IPR011051">
    <property type="entry name" value="RmlC_Cupin_sf"/>
</dbReference>
<accession>A0A2T3YU84</accession>
<proteinExistence type="predicted"/>
<evidence type="ECO:0000313" key="1">
    <source>
        <dbReference type="EMBL" id="PTB36118.1"/>
    </source>
</evidence>
<dbReference type="OrthoDB" id="5840532at2759"/>
<organism evidence="1 2">
    <name type="scientific">Trichoderma asperellum (strain ATCC 204424 / CBS 433.97 / NBRC 101777)</name>
    <dbReference type="NCBI Taxonomy" id="1042311"/>
    <lineage>
        <taxon>Eukaryota</taxon>
        <taxon>Fungi</taxon>
        <taxon>Dikarya</taxon>
        <taxon>Ascomycota</taxon>
        <taxon>Pezizomycotina</taxon>
        <taxon>Sordariomycetes</taxon>
        <taxon>Hypocreomycetidae</taxon>
        <taxon>Hypocreales</taxon>
        <taxon>Hypocreaceae</taxon>
        <taxon>Trichoderma</taxon>
    </lineage>
</organism>